<evidence type="ECO:0000313" key="6">
    <source>
        <dbReference type="EMBL" id="RRQ52424.1"/>
    </source>
</evidence>
<keyword evidence="7" id="KW-1185">Reference proteome</keyword>
<feature type="transmembrane region" description="Helical" evidence="5">
    <location>
        <begin position="98"/>
        <end position="122"/>
    </location>
</feature>
<evidence type="ECO:0000256" key="2">
    <source>
        <dbReference type="ARBA" id="ARBA00022692"/>
    </source>
</evidence>
<evidence type="ECO:0000256" key="5">
    <source>
        <dbReference type="SAM" id="Phobius"/>
    </source>
</evidence>
<keyword evidence="6" id="KW-0808">Transferase</keyword>
<proteinExistence type="predicted"/>
<evidence type="ECO:0000256" key="4">
    <source>
        <dbReference type="ARBA" id="ARBA00023136"/>
    </source>
</evidence>
<dbReference type="AlphaFoldDB" id="A0A426RTW7"/>
<dbReference type="Pfam" id="PF04191">
    <property type="entry name" value="PEMT"/>
    <property type="match status" value="1"/>
</dbReference>
<dbReference type="EMBL" id="RWJI01000001">
    <property type="protein sequence ID" value="RRQ52424.1"/>
    <property type="molecule type" value="Genomic_DNA"/>
</dbReference>
<evidence type="ECO:0000256" key="1">
    <source>
        <dbReference type="ARBA" id="ARBA00004127"/>
    </source>
</evidence>
<dbReference type="PANTHER" id="PTHR12714:SF9">
    <property type="entry name" value="PROTEIN-S-ISOPRENYLCYSTEINE O-METHYLTRANSFERASE"/>
    <property type="match status" value="1"/>
</dbReference>
<dbReference type="PANTHER" id="PTHR12714">
    <property type="entry name" value="PROTEIN-S ISOPRENYLCYSTEINE O-METHYLTRANSFERASE"/>
    <property type="match status" value="1"/>
</dbReference>
<dbReference type="GO" id="GO:0008168">
    <property type="term" value="F:methyltransferase activity"/>
    <property type="evidence" value="ECO:0007669"/>
    <property type="project" value="UniProtKB-KW"/>
</dbReference>
<gene>
    <name evidence="6" type="ORF">D7D48_06155</name>
</gene>
<keyword evidence="2 5" id="KW-0812">Transmembrane</keyword>
<dbReference type="GO" id="GO:0012505">
    <property type="term" value="C:endomembrane system"/>
    <property type="evidence" value="ECO:0007669"/>
    <property type="project" value="UniProtKB-SubCell"/>
</dbReference>
<evidence type="ECO:0000313" key="7">
    <source>
        <dbReference type="Proteomes" id="UP000268553"/>
    </source>
</evidence>
<feature type="transmembrane region" description="Helical" evidence="5">
    <location>
        <begin position="134"/>
        <end position="159"/>
    </location>
</feature>
<dbReference type="Gene3D" id="1.20.120.1630">
    <property type="match status" value="1"/>
</dbReference>
<reference evidence="6 7" key="1">
    <citation type="submission" date="2018-12" db="EMBL/GenBank/DDBJ databases">
        <authorList>
            <person name="Kim S.-J."/>
            <person name="Jung G.-Y."/>
        </authorList>
    </citation>
    <scope>NUCLEOTIDE SEQUENCE [LARGE SCALE GENOMIC DNA]</scope>
    <source>
        <strain evidence="6 7">03SU3-P</strain>
    </source>
</reference>
<feature type="transmembrane region" description="Helical" evidence="5">
    <location>
        <begin position="15"/>
        <end position="36"/>
    </location>
</feature>
<comment type="caution">
    <text evidence="6">The sequence shown here is derived from an EMBL/GenBank/DDBJ whole genome shotgun (WGS) entry which is preliminary data.</text>
</comment>
<accession>A0A426RTW7</accession>
<keyword evidence="6" id="KW-0489">Methyltransferase</keyword>
<dbReference type="InterPro" id="IPR007318">
    <property type="entry name" value="Phopholipid_MeTrfase"/>
</dbReference>
<keyword evidence="3 5" id="KW-1133">Transmembrane helix</keyword>
<dbReference type="OrthoDB" id="9789029at2"/>
<dbReference type="GO" id="GO:0032259">
    <property type="term" value="P:methylation"/>
    <property type="evidence" value="ECO:0007669"/>
    <property type="project" value="UniProtKB-KW"/>
</dbReference>
<protein>
    <submittedName>
        <fullName evidence="6">Isoprenylcysteine carboxylmethyltransferase family protein</fullName>
    </submittedName>
</protein>
<dbReference type="Proteomes" id="UP000268553">
    <property type="component" value="Unassembled WGS sequence"/>
</dbReference>
<comment type="subcellular location">
    <subcellularLocation>
        <location evidence="1">Endomembrane system</location>
        <topology evidence="1">Multi-pass membrane protein</topology>
    </subcellularLocation>
</comment>
<name>A0A426RTW7_9SPHN</name>
<organism evidence="6 7">
    <name type="scientific">Sphingorhabdus wooponensis</name>
    <dbReference type="NCBI Taxonomy" id="940136"/>
    <lineage>
        <taxon>Bacteria</taxon>
        <taxon>Pseudomonadati</taxon>
        <taxon>Pseudomonadota</taxon>
        <taxon>Alphaproteobacteria</taxon>
        <taxon>Sphingomonadales</taxon>
        <taxon>Sphingomonadaceae</taxon>
        <taxon>Sphingorhabdus</taxon>
    </lineage>
</organism>
<feature type="transmembrane region" description="Helical" evidence="5">
    <location>
        <begin position="57"/>
        <end position="78"/>
    </location>
</feature>
<evidence type="ECO:0000256" key="3">
    <source>
        <dbReference type="ARBA" id="ARBA00022989"/>
    </source>
</evidence>
<keyword evidence="4 5" id="KW-0472">Membrane</keyword>
<sequence>MWCDDKLFLIIGGKLSIMSALFAFFIVFFAIALVLPTVRVWRQTGINPVVLPRSDDVAGFVGTYFKLLIIFLGTYLLLGTLNVVRPIGPILLPDHASIVGWCLLTASIFWVVIAQFQMGISWRVGIDTETKTALIIHGLFQISRNPIFLGMMMQLVGLFLAQPDAITFAILLTGYVLISIQIRGEEQHLMNIHGMNYREYCAKVRRWI</sequence>
<feature type="transmembrane region" description="Helical" evidence="5">
    <location>
        <begin position="165"/>
        <end position="182"/>
    </location>
</feature>